<sequence length="428" mass="47204">MVVRAARQTWRLILPPVRSVDSRDAPDAINFRETPKKPEATRRMPRDETDARQGSAGPTNPTTVEKPMKLIPTAAIAVLGCTQLATAQGNELNIYNWSDYIAEDTIANFEAETGISVNYDVFDANEVLEAKLLTGATGYDVVVPSIEFMARQIIAGVFHEIPKDSLSNYGNLDPTILKVLDVNDPGNTYGVPYMMFTTGIGYNIDEVEARIDADKIGSWDMIFDPDTAAKLADCGIALLDSPTEVLAPALNYLGLDPNTEDKADLAKAEALMMSIRPHIRYFNSSQYINDLANGDICVTLGYSGDVLQARDRAAEAGQGIRVTYTIPREGAQIGFDMLAIPDDAPNMENALKFVDYILRPEVIANITNYVYYANPNTAATEFVEDAVRNEKGIYPPEAVKEKLFSLRPHSMRFDRALTRSWTTIKTGQ</sequence>
<dbReference type="Gene3D" id="3.40.190.10">
    <property type="entry name" value="Periplasmic binding protein-like II"/>
    <property type="match status" value="2"/>
</dbReference>
<keyword evidence="4" id="KW-0574">Periplasm</keyword>
<evidence type="ECO:0000256" key="4">
    <source>
        <dbReference type="ARBA" id="ARBA00022764"/>
    </source>
</evidence>
<dbReference type="AlphaFoldDB" id="Q8KVW9"/>
<dbReference type="GO" id="GO:0042597">
    <property type="term" value="C:periplasmic space"/>
    <property type="evidence" value="ECO:0007669"/>
    <property type="project" value="UniProtKB-SubCell"/>
</dbReference>
<feature type="compositionally biased region" description="Basic and acidic residues" evidence="5">
    <location>
        <begin position="33"/>
        <end position="51"/>
    </location>
</feature>
<keyword evidence="3" id="KW-0732">Signal</keyword>
<proteinExistence type="predicted"/>
<dbReference type="PANTHER" id="PTHR30222">
    <property type="entry name" value="SPERMIDINE/PUTRESCINE-BINDING PERIPLASMIC PROTEIN"/>
    <property type="match status" value="1"/>
</dbReference>
<evidence type="ECO:0000256" key="5">
    <source>
        <dbReference type="SAM" id="MobiDB-lite"/>
    </source>
</evidence>
<feature type="region of interest" description="Disordered" evidence="5">
    <location>
        <begin position="23"/>
        <end position="65"/>
    </location>
</feature>
<dbReference type="EMBL" id="AF416331">
    <property type="protein sequence ID" value="AAN05294.1"/>
    <property type="molecule type" value="Genomic_DNA"/>
</dbReference>
<accession>Q8KVW9</accession>
<comment type="subcellular location">
    <subcellularLocation>
        <location evidence="1">Periplasm</location>
    </subcellularLocation>
</comment>
<evidence type="ECO:0000313" key="6">
    <source>
        <dbReference type="EMBL" id="AAN05294.1"/>
    </source>
</evidence>
<protein>
    <submittedName>
        <fullName evidence="6">RC221</fullName>
    </submittedName>
</protein>
<dbReference type="Pfam" id="PF13416">
    <property type="entry name" value="SBP_bac_8"/>
    <property type="match status" value="1"/>
</dbReference>
<name>Q8KVW9_9RHOB</name>
<reference evidence="6" key="1">
    <citation type="journal article" date="2003" name="Plasmid">
        <title>Nucleotide sequence based characterizations of two cryptic plasmids from the marine bacterium Ruegeria isolate PR1b.</title>
        <authorList>
            <person name="Zhong Z."/>
            <person name="Caspi R."/>
            <person name="Helinski D."/>
            <person name="Knauf V."/>
            <person name="Sykes S."/>
            <person name="O'Byrne C."/>
            <person name="Shea T.P."/>
            <person name="Wilkinson J.E."/>
            <person name="DeLoughery C."/>
            <person name="Toukdarian A."/>
        </authorList>
    </citation>
    <scope>NUCLEOTIDE SEQUENCE</scope>
    <source>
        <strain evidence="6">PR1b</strain>
        <plasmid evidence="6">pSD25</plasmid>
    </source>
</reference>
<evidence type="ECO:0000256" key="3">
    <source>
        <dbReference type="ARBA" id="ARBA00022729"/>
    </source>
</evidence>
<keyword evidence="2" id="KW-0813">Transport</keyword>
<geneLocation type="plasmid" evidence="6">
    <name>pSD25</name>
</geneLocation>
<dbReference type="PRINTS" id="PR00909">
    <property type="entry name" value="SPERMDNBNDNG"/>
</dbReference>
<dbReference type="GO" id="GO:0019808">
    <property type="term" value="F:polyamine binding"/>
    <property type="evidence" value="ECO:0007669"/>
    <property type="project" value="InterPro"/>
</dbReference>
<evidence type="ECO:0000256" key="1">
    <source>
        <dbReference type="ARBA" id="ARBA00004418"/>
    </source>
</evidence>
<dbReference type="CDD" id="cd13659">
    <property type="entry name" value="PBP2_PotF"/>
    <property type="match status" value="1"/>
</dbReference>
<evidence type="ECO:0000256" key="2">
    <source>
        <dbReference type="ARBA" id="ARBA00022448"/>
    </source>
</evidence>
<dbReference type="GO" id="GO:0015846">
    <property type="term" value="P:polyamine transport"/>
    <property type="evidence" value="ECO:0007669"/>
    <property type="project" value="InterPro"/>
</dbReference>
<organism evidence="6">
    <name type="scientific">Ruegeria sp. PR1b</name>
    <dbReference type="NCBI Taxonomy" id="185588"/>
    <lineage>
        <taxon>Bacteria</taxon>
        <taxon>Pseudomonadati</taxon>
        <taxon>Pseudomonadota</taxon>
        <taxon>Alphaproteobacteria</taxon>
        <taxon>Rhodobacterales</taxon>
        <taxon>Roseobacteraceae</taxon>
        <taxon>Ruegeria</taxon>
    </lineage>
</organism>
<keyword evidence="6" id="KW-0614">Plasmid</keyword>
<dbReference type="SUPFAM" id="SSF53850">
    <property type="entry name" value="Periplasmic binding protein-like II"/>
    <property type="match status" value="1"/>
</dbReference>
<dbReference type="PANTHER" id="PTHR30222:SF12">
    <property type="entry name" value="NORSPERMIDINE SENSOR"/>
    <property type="match status" value="1"/>
</dbReference>
<dbReference type="InterPro" id="IPR001188">
    <property type="entry name" value="Sperm_putr-bd"/>
</dbReference>
<dbReference type="InterPro" id="IPR006059">
    <property type="entry name" value="SBP"/>
</dbReference>